<dbReference type="InterPro" id="IPR048301">
    <property type="entry name" value="NucS_C"/>
</dbReference>
<keyword evidence="2" id="KW-0378">Hydrolase</keyword>
<keyword evidence="2" id="KW-0540">Nuclease</keyword>
<dbReference type="RefSeq" id="WP_190435303.1">
    <property type="nucleotide sequence ID" value="NZ_JAMPKM010000070.1"/>
</dbReference>
<comment type="caution">
    <text evidence="2">The sequence shown here is derived from an EMBL/GenBank/DDBJ whole genome shotgun (WGS) entry which is preliminary data.</text>
</comment>
<dbReference type="GO" id="GO:0004519">
    <property type="term" value="F:endonuclease activity"/>
    <property type="evidence" value="ECO:0007669"/>
    <property type="project" value="UniProtKB-KW"/>
</dbReference>
<name>A0ABV0JJ91_9CYAN</name>
<feature type="domain" description="Endonuclease NucS C-terminal" evidence="1">
    <location>
        <begin position="31"/>
        <end position="84"/>
    </location>
</feature>
<gene>
    <name evidence="2" type="ORF">NC998_29105</name>
</gene>
<keyword evidence="3" id="KW-1185">Reference proteome</keyword>
<evidence type="ECO:0000313" key="2">
    <source>
        <dbReference type="EMBL" id="MEP0821106.1"/>
    </source>
</evidence>
<protein>
    <submittedName>
        <fullName evidence="2">Endonuclease NucS</fullName>
    </submittedName>
</protein>
<dbReference type="EMBL" id="JAMPKM010000070">
    <property type="protein sequence ID" value="MEP0821106.1"/>
    <property type="molecule type" value="Genomic_DNA"/>
</dbReference>
<dbReference type="Pfam" id="PF01939">
    <property type="entry name" value="NucS_C"/>
    <property type="match status" value="1"/>
</dbReference>
<reference evidence="2 3" key="1">
    <citation type="submission" date="2022-04" db="EMBL/GenBank/DDBJ databases">
        <title>Positive selection, recombination, and allopatry shape intraspecific diversity of widespread and dominant cyanobacteria.</title>
        <authorList>
            <person name="Wei J."/>
            <person name="Shu W."/>
            <person name="Hu C."/>
        </authorList>
    </citation>
    <scope>NUCLEOTIDE SEQUENCE [LARGE SCALE GENOMIC DNA]</scope>
    <source>
        <strain evidence="2 3">GB2-A4</strain>
    </source>
</reference>
<accession>A0ABV0JJ91</accession>
<proteinExistence type="predicted"/>
<evidence type="ECO:0000313" key="3">
    <source>
        <dbReference type="Proteomes" id="UP001464891"/>
    </source>
</evidence>
<dbReference type="Gene3D" id="3.40.1350.10">
    <property type="match status" value="1"/>
</dbReference>
<dbReference type="Proteomes" id="UP001464891">
    <property type="component" value="Unassembled WGS sequence"/>
</dbReference>
<dbReference type="InterPro" id="IPR011856">
    <property type="entry name" value="tRNA_endonuc-like_dom_sf"/>
</dbReference>
<evidence type="ECO:0000259" key="1">
    <source>
        <dbReference type="Pfam" id="PF01939"/>
    </source>
</evidence>
<keyword evidence="2" id="KW-0255">Endonuclease</keyword>
<sequence>MLIKTKAQWSFESELALETVVWENLESLFSLTPLKRQYQCQGEICDIVASDANKGLVILELKNTEDRYIVQQLTRYYDNLIQEKPWPSQIDYSKPVRLVAIAPSFHRHNFIDQKYLRLNLEFFTCKVLQSDEVFSLQLQSVETQESKILQLSYTQVQVSQSPDLPEPPQVLLDRLGGWPVEAQQSILRLRERILLADPRMQETVSGQSIYYGRGKQNCAELYFDKKQQSPILFLWLQLWRYEKNATGRHRIWTDWERILFWAHVPTGLGQVKTREEWRQIPENKWPRKHLEMGRRSLVADSFYSELSTRLGCKESTSSLIPIVDVALERWQTRL</sequence>
<organism evidence="2 3">
    <name type="scientific">Trichocoleus desertorum GB2-A4</name>
    <dbReference type="NCBI Taxonomy" id="2933944"/>
    <lineage>
        <taxon>Bacteria</taxon>
        <taxon>Bacillati</taxon>
        <taxon>Cyanobacteriota</taxon>
        <taxon>Cyanophyceae</taxon>
        <taxon>Leptolyngbyales</taxon>
        <taxon>Trichocoleusaceae</taxon>
        <taxon>Trichocoleus</taxon>
    </lineage>
</organism>